<protein>
    <submittedName>
        <fullName evidence="1">Uncharacterized protein</fullName>
    </submittedName>
</protein>
<dbReference type="Gene3D" id="1.10.418.10">
    <property type="entry name" value="Calponin-like domain"/>
    <property type="match status" value="1"/>
</dbReference>
<evidence type="ECO:0000313" key="2">
    <source>
        <dbReference type="Proteomes" id="UP001632038"/>
    </source>
</evidence>
<dbReference type="EMBL" id="JAVIJP010000054">
    <property type="protein sequence ID" value="KAL3623067.1"/>
    <property type="molecule type" value="Genomic_DNA"/>
</dbReference>
<accession>A0ABD3C0H6</accession>
<dbReference type="AlphaFoldDB" id="A0ABD3C0H6"/>
<evidence type="ECO:0000313" key="1">
    <source>
        <dbReference type="EMBL" id="KAL3623067.1"/>
    </source>
</evidence>
<dbReference type="InterPro" id="IPR036872">
    <property type="entry name" value="CH_dom_sf"/>
</dbReference>
<dbReference type="SUPFAM" id="SSF47576">
    <property type="entry name" value="Calponin-homology domain, CH-domain"/>
    <property type="match status" value="1"/>
</dbReference>
<proteinExistence type="predicted"/>
<name>A0ABD3C0H6_9LAMI</name>
<dbReference type="Proteomes" id="UP001632038">
    <property type="component" value="Unassembled WGS sequence"/>
</dbReference>
<sequence>MEDLTRSGRVGELNLASRRVEEADVIEKTAPSPSLLWDSQPLPAYQYFENVRNFLVAVQELKLPNFEASVFERENLEVGSSTKVVDRILALKDYHEWKQMTGGNRFYKPPRSHIIVRSSGRIDGRDSAMQLDMSGGTNKALLPLKSDIRKLEEAMVKALAQHMSDAKENMDSNLAESNRSGNVVCVASMMGKVKQMISPSAVMCVSSIMCQ</sequence>
<gene>
    <name evidence="1" type="ORF">CASFOL_031883</name>
</gene>
<comment type="caution">
    <text evidence="1">The sequence shown here is derived from an EMBL/GenBank/DDBJ whole genome shotgun (WGS) entry which is preliminary data.</text>
</comment>
<organism evidence="1 2">
    <name type="scientific">Castilleja foliolosa</name>
    <dbReference type="NCBI Taxonomy" id="1961234"/>
    <lineage>
        <taxon>Eukaryota</taxon>
        <taxon>Viridiplantae</taxon>
        <taxon>Streptophyta</taxon>
        <taxon>Embryophyta</taxon>
        <taxon>Tracheophyta</taxon>
        <taxon>Spermatophyta</taxon>
        <taxon>Magnoliopsida</taxon>
        <taxon>eudicotyledons</taxon>
        <taxon>Gunneridae</taxon>
        <taxon>Pentapetalae</taxon>
        <taxon>asterids</taxon>
        <taxon>lamiids</taxon>
        <taxon>Lamiales</taxon>
        <taxon>Orobanchaceae</taxon>
        <taxon>Pedicularideae</taxon>
        <taxon>Castillejinae</taxon>
        <taxon>Castilleja</taxon>
    </lineage>
</organism>
<keyword evidence="2" id="KW-1185">Reference proteome</keyword>
<reference evidence="2" key="1">
    <citation type="journal article" date="2024" name="IScience">
        <title>Strigolactones Initiate the Formation of Haustorium-like Structures in Castilleja.</title>
        <authorList>
            <person name="Buerger M."/>
            <person name="Peterson D."/>
            <person name="Chory J."/>
        </authorList>
    </citation>
    <scope>NUCLEOTIDE SEQUENCE [LARGE SCALE GENOMIC DNA]</scope>
</reference>